<dbReference type="InterPro" id="IPR006448">
    <property type="entry name" value="Phage_term_ssu_P27"/>
</dbReference>
<accession>A0ABX9UES8</accession>
<proteinExistence type="predicted"/>
<dbReference type="Proteomes" id="UP000279669">
    <property type="component" value="Unassembled WGS sequence"/>
</dbReference>
<evidence type="ECO:0008006" key="3">
    <source>
        <dbReference type="Google" id="ProtNLM"/>
    </source>
</evidence>
<dbReference type="EMBL" id="REFG01000002">
    <property type="protein sequence ID" value="RMA75609.1"/>
    <property type="molecule type" value="Genomic_DNA"/>
</dbReference>
<organism evidence="1 2">
    <name type="scientific">Petrotoga olearia</name>
    <dbReference type="NCBI Taxonomy" id="156203"/>
    <lineage>
        <taxon>Bacteria</taxon>
        <taxon>Thermotogati</taxon>
        <taxon>Thermotogota</taxon>
        <taxon>Thermotogae</taxon>
        <taxon>Petrotogales</taxon>
        <taxon>Petrotogaceae</taxon>
        <taxon>Petrotoga</taxon>
    </lineage>
</organism>
<name>A0ABX9UES8_9BACT</name>
<gene>
    <name evidence="1" type="ORF">C8D75_0619</name>
</gene>
<keyword evidence="2" id="KW-1185">Reference proteome</keyword>
<dbReference type="Pfam" id="PF05119">
    <property type="entry name" value="Terminase_4"/>
    <property type="match status" value="1"/>
</dbReference>
<protein>
    <recommendedName>
        <fullName evidence="3">Terminase</fullName>
    </recommendedName>
</protein>
<evidence type="ECO:0000313" key="2">
    <source>
        <dbReference type="Proteomes" id="UP000279669"/>
    </source>
</evidence>
<reference evidence="1 2" key="1">
    <citation type="submission" date="2018-10" db="EMBL/GenBank/DDBJ databases">
        <title>Genomic Encyclopedia of Type Strains, Phase IV (KMG-IV): sequencing the most valuable type-strain genomes for metagenomic binning, comparative biology and taxonomic classification.</title>
        <authorList>
            <person name="Goeker M."/>
        </authorList>
    </citation>
    <scope>NUCLEOTIDE SEQUENCE [LARGE SCALE GENOMIC DNA]</scope>
    <source>
        <strain evidence="1 2">DSM 13574</strain>
    </source>
</reference>
<evidence type="ECO:0000313" key="1">
    <source>
        <dbReference type="EMBL" id="RMA75609.1"/>
    </source>
</evidence>
<comment type="caution">
    <text evidence="1">The sequence shown here is derived from an EMBL/GenBank/DDBJ whole genome shotgun (WGS) entry which is preliminary data.</text>
</comment>
<sequence>MQRAWGFVQKVAVSNGVITPNKKRGELMAKDGTNRGGARIGSGQKKKALIDKIAEGNPGKRKLEIIDFKNTADLKGQEMPKPRAMLSAVQKDGKTLVASEIYEITWKWLEERGCAHLVLPQLLERYAMSAARWIQCEEAVTEFGFLAKHPTTGNAIQSPYVAMSQNFMSQTNRLWMEIYQIVRENCATEYSGANPQDDVMERLLTARRGK</sequence>